<dbReference type="AlphaFoldDB" id="A0A4Z2H1Y2"/>
<keyword evidence="2" id="KW-1185">Reference proteome</keyword>
<dbReference type="EMBL" id="SRLO01000348">
    <property type="protein sequence ID" value="TNN59779.1"/>
    <property type="molecule type" value="Genomic_DNA"/>
</dbReference>
<gene>
    <name evidence="1" type="ORF">EYF80_029964</name>
</gene>
<evidence type="ECO:0000313" key="1">
    <source>
        <dbReference type="EMBL" id="TNN59779.1"/>
    </source>
</evidence>
<organism evidence="1 2">
    <name type="scientific">Liparis tanakae</name>
    <name type="common">Tanaka's snailfish</name>
    <dbReference type="NCBI Taxonomy" id="230148"/>
    <lineage>
        <taxon>Eukaryota</taxon>
        <taxon>Metazoa</taxon>
        <taxon>Chordata</taxon>
        <taxon>Craniata</taxon>
        <taxon>Vertebrata</taxon>
        <taxon>Euteleostomi</taxon>
        <taxon>Actinopterygii</taxon>
        <taxon>Neopterygii</taxon>
        <taxon>Teleostei</taxon>
        <taxon>Neoteleostei</taxon>
        <taxon>Acanthomorphata</taxon>
        <taxon>Eupercaria</taxon>
        <taxon>Perciformes</taxon>
        <taxon>Cottioidei</taxon>
        <taxon>Cottales</taxon>
        <taxon>Liparidae</taxon>
        <taxon>Liparis</taxon>
    </lineage>
</organism>
<name>A0A4Z2H1Y2_9TELE</name>
<sequence length="65" mass="7398">MVADNKIKFENALNLERLENNRCTRAVTTTAFLVLPATLPPPRDVIVTTYTAFPARLWHSTRNVQ</sequence>
<protein>
    <submittedName>
        <fullName evidence="1">Uncharacterized protein</fullName>
    </submittedName>
</protein>
<evidence type="ECO:0000313" key="2">
    <source>
        <dbReference type="Proteomes" id="UP000314294"/>
    </source>
</evidence>
<proteinExistence type="predicted"/>
<accession>A0A4Z2H1Y2</accession>
<reference evidence="1 2" key="1">
    <citation type="submission" date="2019-03" db="EMBL/GenBank/DDBJ databases">
        <title>First draft genome of Liparis tanakae, snailfish: a comprehensive survey of snailfish specific genes.</title>
        <authorList>
            <person name="Kim W."/>
            <person name="Song I."/>
            <person name="Jeong J.-H."/>
            <person name="Kim D."/>
            <person name="Kim S."/>
            <person name="Ryu S."/>
            <person name="Song J.Y."/>
            <person name="Lee S.K."/>
        </authorList>
    </citation>
    <scope>NUCLEOTIDE SEQUENCE [LARGE SCALE GENOMIC DNA]</scope>
    <source>
        <tissue evidence="1">Muscle</tissue>
    </source>
</reference>
<comment type="caution">
    <text evidence="1">The sequence shown here is derived from an EMBL/GenBank/DDBJ whole genome shotgun (WGS) entry which is preliminary data.</text>
</comment>
<dbReference type="Proteomes" id="UP000314294">
    <property type="component" value="Unassembled WGS sequence"/>
</dbReference>